<dbReference type="EnsemblMetazoa" id="ACOM039685-RA">
    <property type="protein sequence ID" value="ACOM039685-PA.1"/>
    <property type="gene ID" value="ACOM039685"/>
</dbReference>
<organism evidence="2">
    <name type="scientific">Anopheles coluzzii</name>
    <name type="common">African malaria mosquito</name>
    <dbReference type="NCBI Taxonomy" id="1518534"/>
    <lineage>
        <taxon>Eukaryota</taxon>
        <taxon>Metazoa</taxon>
        <taxon>Ecdysozoa</taxon>
        <taxon>Arthropoda</taxon>
        <taxon>Hexapoda</taxon>
        <taxon>Insecta</taxon>
        <taxon>Pterygota</taxon>
        <taxon>Neoptera</taxon>
        <taxon>Endopterygota</taxon>
        <taxon>Diptera</taxon>
        <taxon>Nematocera</taxon>
        <taxon>Culicoidea</taxon>
        <taxon>Culicidae</taxon>
        <taxon>Anophelinae</taxon>
        <taxon>Anopheles</taxon>
    </lineage>
</organism>
<reference evidence="2" key="1">
    <citation type="submission" date="2022-08" db="UniProtKB">
        <authorList>
            <consortium name="EnsemblMetazoa"/>
        </authorList>
    </citation>
    <scope>IDENTIFICATION</scope>
</reference>
<evidence type="ECO:0000313" key="2">
    <source>
        <dbReference type="EnsemblMetazoa" id="ACOM039685-PA.1"/>
    </source>
</evidence>
<dbReference type="AlphaFoldDB" id="A0A8W7PY66"/>
<protein>
    <submittedName>
        <fullName evidence="2">Uncharacterized protein</fullName>
    </submittedName>
</protein>
<accession>A0A8W7PY66</accession>
<name>A0A8W7PY66_ANOCL</name>
<proteinExistence type="predicted"/>
<dbReference type="Proteomes" id="UP000075882">
    <property type="component" value="Unassembled WGS sequence"/>
</dbReference>
<feature type="compositionally biased region" description="Basic residues" evidence="1">
    <location>
        <begin position="193"/>
        <end position="206"/>
    </location>
</feature>
<sequence length="324" mass="36365">MPLRRATIEMRHTEQDTILAKRSPVSYCNRGSICDSPPAIPPDAGVLTTFVLVTSGLSERHRPIWLCCGGSYTLLLLVRRQLGKGLLWPGRLTVRIAVRVADALPLVIPLLLRKALRTKSNHRHRFEVKHNGERHTTRWPLLTVGRGRRLTGRCKAKLFRREQIHLARVGGFEVVEPIGLQLLDVHSGARNGGFRKRAGSSTKRSRPTSSDGRTYRSRRVRFMEDPSSTSPSFIGFVSFAGIPEESGVVRTVLYPPALGSMAVSFVKLDSIKIWLRDLRSASCTIMKSVKKATNAIASMLYSAILRCWWFGLRSTSFGDSYLWR</sequence>
<feature type="region of interest" description="Disordered" evidence="1">
    <location>
        <begin position="193"/>
        <end position="216"/>
    </location>
</feature>
<evidence type="ECO:0000256" key="1">
    <source>
        <dbReference type="SAM" id="MobiDB-lite"/>
    </source>
</evidence>